<protein>
    <submittedName>
        <fullName evidence="2">Uncharacterized protein</fullName>
    </submittedName>
</protein>
<dbReference type="EMBL" id="CAJFCW020000003">
    <property type="protein sequence ID" value="CAG9105578.1"/>
    <property type="molecule type" value="Genomic_DNA"/>
</dbReference>
<organism evidence="2 3">
    <name type="scientific">Bursaphelenchus okinawaensis</name>
    <dbReference type="NCBI Taxonomy" id="465554"/>
    <lineage>
        <taxon>Eukaryota</taxon>
        <taxon>Metazoa</taxon>
        <taxon>Ecdysozoa</taxon>
        <taxon>Nematoda</taxon>
        <taxon>Chromadorea</taxon>
        <taxon>Rhabditida</taxon>
        <taxon>Tylenchina</taxon>
        <taxon>Tylenchomorpha</taxon>
        <taxon>Aphelenchoidea</taxon>
        <taxon>Aphelenchoididae</taxon>
        <taxon>Bursaphelenchus</taxon>
    </lineage>
</organism>
<evidence type="ECO:0000313" key="2">
    <source>
        <dbReference type="EMBL" id="CAD5216252.1"/>
    </source>
</evidence>
<dbReference type="AlphaFoldDB" id="A0A811KL96"/>
<dbReference type="Proteomes" id="UP000614601">
    <property type="component" value="Unassembled WGS sequence"/>
</dbReference>
<keyword evidence="1" id="KW-0732">Signal</keyword>
<dbReference type="Proteomes" id="UP000783686">
    <property type="component" value="Unassembled WGS sequence"/>
</dbReference>
<dbReference type="OrthoDB" id="10506169at2759"/>
<sequence length="189" mass="21249">MMTLSAVSTLVVLCSVSLLGKSDSSEQSYSEKKMDAVESTMFPGFIIDYEMERVTKPKCKPQQSCRTTDDQAVDFSALINFINFCDCPTGTTCNNDNPIRMGSKTYAFCGQQKLRRCRNNEVAVKLDGFVDTVNCYCPYDVVAENSAEAFSDTKTSLKFYCKKRAMQYKVRKPVKSPITAQDIMAYLEQ</sequence>
<dbReference type="EMBL" id="CAJFDH010000003">
    <property type="protein sequence ID" value="CAD5216252.1"/>
    <property type="molecule type" value="Genomic_DNA"/>
</dbReference>
<evidence type="ECO:0000256" key="1">
    <source>
        <dbReference type="SAM" id="SignalP"/>
    </source>
</evidence>
<name>A0A811KL96_9BILA</name>
<comment type="caution">
    <text evidence="2">The sequence shown here is derived from an EMBL/GenBank/DDBJ whole genome shotgun (WGS) entry which is preliminary data.</text>
</comment>
<keyword evidence="3" id="KW-1185">Reference proteome</keyword>
<feature type="signal peptide" evidence="1">
    <location>
        <begin position="1"/>
        <end position="24"/>
    </location>
</feature>
<gene>
    <name evidence="2" type="ORF">BOKJ2_LOCUS6500</name>
</gene>
<evidence type="ECO:0000313" key="3">
    <source>
        <dbReference type="Proteomes" id="UP000614601"/>
    </source>
</evidence>
<reference evidence="2" key="1">
    <citation type="submission" date="2020-09" db="EMBL/GenBank/DDBJ databases">
        <authorList>
            <person name="Kikuchi T."/>
        </authorList>
    </citation>
    <scope>NUCLEOTIDE SEQUENCE</scope>
    <source>
        <strain evidence="2">SH1</strain>
    </source>
</reference>
<feature type="chain" id="PRO_5044131665" evidence="1">
    <location>
        <begin position="25"/>
        <end position="189"/>
    </location>
</feature>
<accession>A0A811KL96</accession>
<proteinExistence type="predicted"/>